<dbReference type="RefSeq" id="WP_054798434.1">
    <property type="nucleotide sequence ID" value="NZ_WNZX01000014.1"/>
</dbReference>
<protein>
    <submittedName>
        <fullName evidence="1">Uncharacterized protein</fullName>
    </submittedName>
</protein>
<dbReference type="AlphaFoldDB" id="A0A7X2ZCC7"/>
<evidence type="ECO:0000313" key="1">
    <source>
        <dbReference type="EMBL" id="MUG72257.1"/>
    </source>
</evidence>
<comment type="caution">
    <text evidence="1">The sequence shown here is derived from an EMBL/GenBank/DDBJ whole genome shotgun (WGS) entry which is preliminary data.</text>
</comment>
<gene>
    <name evidence="1" type="ORF">GNP93_16425</name>
</gene>
<dbReference type="Proteomes" id="UP000450917">
    <property type="component" value="Unassembled WGS sequence"/>
</dbReference>
<dbReference type="EMBL" id="WNZX01000014">
    <property type="protein sequence ID" value="MUG72257.1"/>
    <property type="molecule type" value="Genomic_DNA"/>
</dbReference>
<organism evidence="1 2">
    <name type="scientific">Paenibacillus validus</name>
    <dbReference type="NCBI Taxonomy" id="44253"/>
    <lineage>
        <taxon>Bacteria</taxon>
        <taxon>Bacillati</taxon>
        <taxon>Bacillota</taxon>
        <taxon>Bacilli</taxon>
        <taxon>Bacillales</taxon>
        <taxon>Paenibacillaceae</taxon>
        <taxon>Paenibacillus</taxon>
    </lineage>
</organism>
<sequence length="208" mass="24433">MNRFEYQIRHCMDAVEELLTKTENPLHRAILNNYRRHVHLEASGQFEKIVADDMMADHPVYRVTWGDNPVVIEEKEGVIDFYNSVKEAVLWNSDDRIAVADWGIADELTFHQITKGKDLANMGFQVDDLEAYYHLSSRQVFLWPYDEQGRLKGEHLYEDKTSVQIEKVDPEELITPQQVKEIHLEILDQLEKEKGENYWVYHEGTAVK</sequence>
<evidence type="ECO:0000313" key="2">
    <source>
        <dbReference type="Proteomes" id="UP000450917"/>
    </source>
</evidence>
<accession>A0A7X2ZCC7</accession>
<proteinExistence type="predicted"/>
<keyword evidence="2" id="KW-1185">Reference proteome</keyword>
<reference evidence="1 2" key="1">
    <citation type="submission" date="2019-11" db="EMBL/GenBank/DDBJ databases">
        <title>Draft genome sequences of five Paenibacillus species of dairy origin.</title>
        <authorList>
            <person name="Olajide A.M."/>
            <person name="Chen S."/>
            <person name="Lapointe G."/>
        </authorList>
    </citation>
    <scope>NUCLEOTIDE SEQUENCE [LARGE SCALE GENOMIC DNA]</scope>
    <source>
        <strain evidence="1 2">2CS3</strain>
    </source>
</reference>
<name>A0A7X2ZCC7_9BACL</name>